<feature type="domain" description="Helix-turn-helix" evidence="1">
    <location>
        <begin position="44"/>
        <end position="88"/>
    </location>
</feature>
<dbReference type="Pfam" id="PF12728">
    <property type="entry name" value="HTH_17"/>
    <property type="match status" value="1"/>
</dbReference>
<organism evidence="2 3">
    <name type="scientific">Wenyingzhuangia marina</name>
    <dbReference type="NCBI Taxonomy" id="1195760"/>
    <lineage>
        <taxon>Bacteria</taxon>
        <taxon>Pseudomonadati</taxon>
        <taxon>Bacteroidota</taxon>
        <taxon>Flavobacteriia</taxon>
        <taxon>Flavobacteriales</taxon>
        <taxon>Flavobacteriaceae</taxon>
        <taxon>Wenyingzhuangia</taxon>
    </lineage>
</organism>
<proteinExistence type="predicted"/>
<dbReference type="RefSeq" id="WP_084730155.1">
    <property type="nucleotide sequence ID" value="NZ_BMEN01000001.1"/>
</dbReference>
<dbReference type="SUPFAM" id="SSF46955">
    <property type="entry name" value="Putative DNA-binding domain"/>
    <property type="match status" value="1"/>
</dbReference>
<dbReference type="STRING" id="1195760.SAMN05444281_0692"/>
<dbReference type="OrthoDB" id="1097811at2"/>
<evidence type="ECO:0000313" key="2">
    <source>
        <dbReference type="EMBL" id="SHH45694.1"/>
    </source>
</evidence>
<reference evidence="3" key="1">
    <citation type="submission" date="2016-11" db="EMBL/GenBank/DDBJ databases">
        <authorList>
            <person name="Varghese N."/>
            <person name="Submissions S."/>
        </authorList>
    </citation>
    <scope>NUCLEOTIDE SEQUENCE [LARGE SCALE GENOMIC DNA]</scope>
    <source>
        <strain evidence="3">DSM 100572</strain>
    </source>
</reference>
<accession>A0A1M5T4N2</accession>
<keyword evidence="3" id="KW-1185">Reference proteome</keyword>
<gene>
    <name evidence="2" type="ORF">SAMN05444281_0692</name>
</gene>
<sequence>MEQNYMKQIQFISVTPEQLQQTILDGVKEHLSEFKKQLQEPEELMTREETSQFLKVNLSTLHNWQKQGKLIPFGIQGRVYYKRSDIMKSIIKLQ</sequence>
<dbReference type="InterPro" id="IPR041657">
    <property type="entry name" value="HTH_17"/>
</dbReference>
<evidence type="ECO:0000313" key="3">
    <source>
        <dbReference type="Proteomes" id="UP000184109"/>
    </source>
</evidence>
<dbReference type="AlphaFoldDB" id="A0A1M5T4N2"/>
<protein>
    <submittedName>
        <fullName evidence="2">Helix-turn-helix domain-containing protein</fullName>
    </submittedName>
</protein>
<dbReference type="EMBL" id="FQXQ01000001">
    <property type="protein sequence ID" value="SHH45694.1"/>
    <property type="molecule type" value="Genomic_DNA"/>
</dbReference>
<dbReference type="Proteomes" id="UP000184109">
    <property type="component" value="Unassembled WGS sequence"/>
</dbReference>
<dbReference type="InterPro" id="IPR009061">
    <property type="entry name" value="DNA-bd_dom_put_sf"/>
</dbReference>
<name>A0A1M5T4N2_9FLAO</name>
<evidence type="ECO:0000259" key="1">
    <source>
        <dbReference type="Pfam" id="PF12728"/>
    </source>
</evidence>